<feature type="transmembrane region" description="Helical" evidence="1">
    <location>
        <begin position="38"/>
        <end position="57"/>
    </location>
</feature>
<dbReference type="VEuPathDB" id="MicrosporidiaDB:NEQG_02076"/>
<keyword evidence="1" id="KW-1133">Transmembrane helix</keyword>
<dbReference type="HOGENOM" id="CLU_2855952_0_0_1"/>
<protein>
    <submittedName>
        <fullName evidence="2">Uncharacterized protein</fullName>
    </submittedName>
</protein>
<evidence type="ECO:0000256" key="1">
    <source>
        <dbReference type="SAM" id="Phobius"/>
    </source>
</evidence>
<sequence length="65" mass="7367">EDINKLVIEEFNYTNQILKGWAANSSCTPVIFKKNYPFYIISFIVMLSIIVGILDGMQPLLASIK</sequence>
<keyword evidence="1" id="KW-0812">Transmembrane</keyword>
<organism evidence="2 3">
    <name type="scientific">Nematocida parisii (strain ERTm3)</name>
    <name type="common">Nematode killer fungus</name>
    <dbReference type="NCBI Taxonomy" id="935791"/>
    <lineage>
        <taxon>Eukaryota</taxon>
        <taxon>Fungi</taxon>
        <taxon>Fungi incertae sedis</taxon>
        <taxon>Microsporidia</taxon>
        <taxon>Nematocida</taxon>
    </lineage>
</organism>
<feature type="non-terminal residue" evidence="2">
    <location>
        <position position="1"/>
    </location>
</feature>
<dbReference type="Proteomes" id="UP000002872">
    <property type="component" value="Unassembled WGS sequence"/>
</dbReference>
<keyword evidence="3" id="KW-1185">Reference proteome</keyword>
<reference evidence="2" key="1">
    <citation type="submission" date="2011-01" db="EMBL/GenBank/DDBJ databases">
        <title>The Genome Sequence of Nematocida parisii strain ERTm3.</title>
        <authorList>
            <consortium name="The Broad Institute Genome Sequencing Platform"/>
            <consortium name="The Broad Institute Genome Sequencing Center for Infectious Disease"/>
            <person name="Cuomo C."/>
            <person name="Troemel E."/>
            <person name="Young S.K."/>
            <person name="Zeng Q."/>
            <person name="Gargeya S."/>
            <person name="Fitzgerald M."/>
            <person name="Haas B."/>
            <person name="Abouelleil A."/>
            <person name="Alvarado L."/>
            <person name="Arachchi H.M."/>
            <person name="Berlin A."/>
            <person name="Chapman S.B."/>
            <person name="Gearin G."/>
            <person name="Goldberg J."/>
            <person name="Griggs A."/>
            <person name="Gujja S."/>
            <person name="Hansen M."/>
            <person name="Heiman D."/>
            <person name="Howarth C."/>
            <person name="Larimer J."/>
            <person name="Lui A."/>
            <person name="MacDonald P.J.P."/>
            <person name="McCowen C."/>
            <person name="Montmayeur A."/>
            <person name="Murphy C."/>
            <person name="Neiman D."/>
            <person name="Pearson M."/>
            <person name="Priest M."/>
            <person name="Roberts A."/>
            <person name="Saif S."/>
            <person name="Shea T."/>
            <person name="Sisk P."/>
            <person name="Stolte C."/>
            <person name="Sykes S."/>
            <person name="Wortman J."/>
            <person name="Nusbaum C."/>
            <person name="Birren B."/>
        </authorList>
    </citation>
    <scope>NUCLEOTIDE SEQUENCE</scope>
    <source>
        <strain evidence="2">ERTm3</strain>
    </source>
</reference>
<evidence type="ECO:0000313" key="3">
    <source>
        <dbReference type="Proteomes" id="UP000002872"/>
    </source>
</evidence>
<proteinExistence type="predicted"/>
<name>I3EFK7_NEMP3</name>
<dbReference type="AlphaFoldDB" id="I3EFK7"/>
<accession>I3EFK7</accession>
<keyword evidence="1" id="KW-0472">Membrane</keyword>
<dbReference type="InParanoid" id="I3EFK7"/>
<dbReference type="EMBL" id="GL870880">
    <property type="protein sequence ID" value="EIJ88004.1"/>
    <property type="molecule type" value="Genomic_DNA"/>
</dbReference>
<gene>
    <name evidence="2" type="ORF">NEQG_02076</name>
</gene>
<evidence type="ECO:0000313" key="2">
    <source>
        <dbReference type="EMBL" id="EIJ88004.1"/>
    </source>
</evidence>